<evidence type="ECO:0000313" key="2">
    <source>
        <dbReference type="EMBL" id="MDQ0178695.1"/>
    </source>
</evidence>
<protein>
    <submittedName>
        <fullName evidence="1">Uncharacterized protein</fullName>
    </submittedName>
</protein>
<evidence type="ECO:0000313" key="1">
    <source>
        <dbReference type="EMBL" id="MDP9905565.1"/>
    </source>
</evidence>
<reference evidence="1 3" key="1">
    <citation type="submission" date="2023-07" db="EMBL/GenBank/DDBJ databases">
        <title>Sorghum-associated microbial communities from plants grown in Nebraska, USA.</title>
        <authorList>
            <person name="Schachtman D."/>
        </authorList>
    </citation>
    <scope>NUCLEOTIDE SEQUENCE</scope>
    <source>
        <strain evidence="1">DS1006</strain>
        <strain evidence="2 3">DS1016</strain>
    </source>
</reference>
<dbReference type="EMBL" id="JAUSTF010000001">
    <property type="protein sequence ID" value="MDQ0178695.1"/>
    <property type="molecule type" value="Genomic_DNA"/>
</dbReference>
<organism evidence="1 4">
    <name type="scientific">Arthrobacter bambusae</name>
    <dbReference type="NCBI Taxonomy" id="1338426"/>
    <lineage>
        <taxon>Bacteria</taxon>
        <taxon>Bacillati</taxon>
        <taxon>Actinomycetota</taxon>
        <taxon>Actinomycetes</taxon>
        <taxon>Micrococcales</taxon>
        <taxon>Micrococcaceae</taxon>
        <taxon>Arthrobacter</taxon>
    </lineage>
</organism>
<sequence length="189" mass="20862">MYEQAQGNLAADLVIGTASAALEAGTLSLPSAILLRSGFDHRSAAIKAVGDTNAGFIDTAEMRDWVKNLDPFFADDPTWPTESSRAAWTEFTRRLRVRGRRRWGQHVMDVEAVEWDDEAPADGERLRVRDDGSGTATLWSPGFDRLGTIRVDLKMDREGVLHAVSGTDGTVQLRYRGPDDWLNEAKAST</sequence>
<dbReference type="EMBL" id="JAUSRG010000006">
    <property type="protein sequence ID" value="MDP9905565.1"/>
    <property type="molecule type" value="Genomic_DNA"/>
</dbReference>
<dbReference type="RefSeq" id="WP_306961675.1">
    <property type="nucleotide sequence ID" value="NZ_JAUSRG010000006.1"/>
</dbReference>
<proteinExistence type="predicted"/>
<evidence type="ECO:0000313" key="3">
    <source>
        <dbReference type="Proteomes" id="UP001230951"/>
    </source>
</evidence>
<comment type="caution">
    <text evidence="1">The sequence shown here is derived from an EMBL/GenBank/DDBJ whole genome shotgun (WGS) entry which is preliminary data.</text>
</comment>
<accession>A0AAW8DGV7</accession>
<evidence type="ECO:0000313" key="4">
    <source>
        <dbReference type="Proteomes" id="UP001242995"/>
    </source>
</evidence>
<dbReference type="Proteomes" id="UP001230951">
    <property type="component" value="Unassembled WGS sequence"/>
</dbReference>
<name>A0AAW8DGV7_9MICC</name>
<dbReference type="Proteomes" id="UP001242995">
    <property type="component" value="Unassembled WGS sequence"/>
</dbReference>
<gene>
    <name evidence="1" type="ORF">J2S90_002536</name>
    <name evidence="2" type="ORF">J2S93_000102</name>
</gene>
<dbReference type="AlphaFoldDB" id="A0AAW8DGV7"/>
<keyword evidence="3" id="KW-1185">Reference proteome</keyword>